<feature type="transmembrane region" description="Helical" evidence="6">
    <location>
        <begin position="38"/>
        <end position="57"/>
    </location>
</feature>
<feature type="domain" description="EAL" evidence="7">
    <location>
        <begin position="486"/>
        <end position="732"/>
    </location>
</feature>
<evidence type="ECO:0000313" key="9">
    <source>
        <dbReference type="EMBL" id="STT47293.1"/>
    </source>
</evidence>
<feature type="transmembrane region" description="Helical" evidence="6">
    <location>
        <begin position="213"/>
        <end position="230"/>
    </location>
</feature>
<evidence type="ECO:0000256" key="4">
    <source>
        <dbReference type="ARBA" id="ARBA00022989"/>
    </source>
</evidence>
<keyword evidence="2" id="KW-1003">Cell membrane</keyword>
<dbReference type="InterPro" id="IPR035919">
    <property type="entry name" value="EAL_sf"/>
</dbReference>
<evidence type="ECO:0000313" key="13">
    <source>
        <dbReference type="Proteomes" id="UP000259497"/>
    </source>
</evidence>
<evidence type="ECO:0000256" key="6">
    <source>
        <dbReference type="SAM" id="Phobius"/>
    </source>
</evidence>
<keyword evidence="3 6" id="KW-0812">Transmembrane</keyword>
<organism evidence="9 12">
    <name type="scientific">Klebsiella pneumoniae</name>
    <dbReference type="NCBI Taxonomy" id="573"/>
    <lineage>
        <taxon>Bacteria</taxon>
        <taxon>Pseudomonadati</taxon>
        <taxon>Pseudomonadota</taxon>
        <taxon>Gammaproteobacteria</taxon>
        <taxon>Enterobacterales</taxon>
        <taxon>Enterobacteriaceae</taxon>
        <taxon>Klebsiella/Raoultella group</taxon>
        <taxon>Klebsiella</taxon>
        <taxon>Klebsiella pneumoniae complex</taxon>
    </lineage>
</organism>
<dbReference type="InterPro" id="IPR050706">
    <property type="entry name" value="Cyclic-di-GMP_PDE-like"/>
</dbReference>
<dbReference type="EMBL" id="UIXM01000003">
    <property type="protein sequence ID" value="SVS24791.1"/>
    <property type="molecule type" value="Genomic_DNA"/>
</dbReference>
<gene>
    <name evidence="9" type="primary">yfgF_3</name>
    <name evidence="10" type="synonym">yfgF_1</name>
    <name evidence="8" type="ORF">LS45_12410</name>
    <name evidence="9" type="ORF">NCTC9637_02206</name>
    <name evidence="10" type="ORF">SAMEA3649733_01457</name>
</gene>
<evidence type="ECO:0000313" key="8">
    <source>
        <dbReference type="EMBL" id="KII05403.1"/>
    </source>
</evidence>
<dbReference type="GO" id="GO:0071111">
    <property type="term" value="F:cyclic-guanylate-specific phosphodiesterase activity"/>
    <property type="evidence" value="ECO:0007669"/>
    <property type="project" value="UniProtKB-EC"/>
</dbReference>
<dbReference type="RefSeq" id="WP_004149240.1">
    <property type="nucleotide sequence ID" value="NZ_BDLG01000002.1"/>
</dbReference>
<feature type="transmembrane region" description="Helical" evidence="6">
    <location>
        <begin position="159"/>
        <end position="183"/>
    </location>
</feature>
<feature type="transmembrane region" description="Helical" evidence="6">
    <location>
        <begin position="287"/>
        <end position="311"/>
    </location>
</feature>
<dbReference type="Pfam" id="PF00990">
    <property type="entry name" value="GGDEF"/>
    <property type="match status" value="1"/>
</dbReference>
<evidence type="ECO:0000256" key="5">
    <source>
        <dbReference type="ARBA" id="ARBA00023136"/>
    </source>
</evidence>
<sequence length="737" mass="83633">MLDKININIKKTLLAFIICLVAIPLARFISPQTIIDGNLIYIAWLPISVMFSVIFIFGRYAIAPLILAFAITNSFLIKLTLPQAFILLFCQLFAVFVSCAILRLLVGKRWRCGPTAKHMGARIFWGGFFAPVLLKITMYLAGQYFAFPLAITSYFGSMPLIYTVIDIQSLISAALIFTTFLYYPMRMIISPRYARRFWQQECLPWLAPQYRSFTLYWFIALAVILTLLCAPYQSEFIAGYLVPVIFIVYFIGISRIGHALLRISWSVSAFLLVVYNKNFLQGVQSEYSLSFVLSVLISFTICLFYMADIYARSDRNKRRWRSQAEEDPLTGLPNLRALESHLQSCPQQAICSLRIDNLDFLSRHYGLMMGVDCKRQIIRALQPLLGAADKVFQVPGSELILVLDGPEPSSRLNHMVAVLNHKKFSWHNQPLDLEFGAAWGRDDGQGEGLYQMLGQLSWLSEQAGSERRVLALDEEQDLVVDQTTEQVRLLMRVKQVLKDRALMLYAQPIQNPEGEGYHEILTRMRCGDSVIMPDRFIPLIVQFNLSQRFDMLVLETLFSMLHKHPGQRFSVNLLPATLMQKNSAGQIIALFQRYSVSPELITIEVTEEQAFSNADTSRQNLEALRAFGCAIAIDDFGTGYANYERLKHLQADIIKIDGCFVRDILTDPLDAIMVKSIVEMARAKQMSVVAEYVESEPQKARLLELGVNYLQGYLIGKPQPLGECRAKKSRALPGSDD</sequence>
<proteinExistence type="predicted"/>
<dbReference type="EMBL" id="UGLB01000003">
    <property type="protein sequence ID" value="STT47293.1"/>
    <property type="molecule type" value="Genomic_DNA"/>
</dbReference>
<dbReference type="AlphaFoldDB" id="A0A331J1B6"/>
<accession>A0A331J1B6</accession>
<feature type="transmembrane region" description="Helical" evidence="6">
    <location>
        <begin position="127"/>
        <end position="147"/>
    </location>
</feature>
<dbReference type="SUPFAM" id="SSF55073">
    <property type="entry name" value="Nucleotide cyclase"/>
    <property type="match status" value="1"/>
</dbReference>
<dbReference type="Pfam" id="PF00563">
    <property type="entry name" value="EAL"/>
    <property type="match status" value="1"/>
</dbReference>
<comment type="subcellular location">
    <subcellularLocation>
        <location evidence="1">Cell membrane</location>
        <topology evidence="1">Multi-pass membrane protein</topology>
    </subcellularLocation>
</comment>
<protein>
    <submittedName>
        <fullName evidence="9">Diguanylate cyclase/cyclic diguanylate phosphodiesterase</fullName>
        <ecNumber evidence="9">3.1.4.52</ecNumber>
    </submittedName>
</protein>
<dbReference type="InterPro" id="IPR000160">
    <property type="entry name" value="GGDEF_dom"/>
</dbReference>
<dbReference type="EC" id="3.1.4.52" evidence="9"/>
<evidence type="ECO:0000256" key="3">
    <source>
        <dbReference type="ARBA" id="ARBA00022692"/>
    </source>
</evidence>
<reference evidence="9 12" key="2">
    <citation type="submission" date="2018-06" db="EMBL/GenBank/DDBJ databases">
        <authorList>
            <consortium name="Pathogen Informatics"/>
            <person name="Doyle S."/>
        </authorList>
    </citation>
    <scope>NUCLEOTIDE SEQUENCE [LARGE SCALE GENOMIC DNA]</scope>
    <source>
        <strain evidence="9 12">NCTC9637</strain>
    </source>
</reference>
<dbReference type="Pfam" id="PF05231">
    <property type="entry name" value="MASE1"/>
    <property type="match status" value="1"/>
</dbReference>
<dbReference type="Gene3D" id="3.30.70.270">
    <property type="match status" value="1"/>
</dbReference>
<dbReference type="SUPFAM" id="SSF141868">
    <property type="entry name" value="EAL domain-like"/>
    <property type="match status" value="1"/>
</dbReference>
<evidence type="ECO:0000259" key="7">
    <source>
        <dbReference type="PROSITE" id="PS50883"/>
    </source>
</evidence>
<dbReference type="PROSITE" id="PS50883">
    <property type="entry name" value="EAL"/>
    <property type="match status" value="1"/>
</dbReference>
<dbReference type="EMBL" id="JRRF01000009">
    <property type="protein sequence ID" value="KII05403.1"/>
    <property type="molecule type" value="Genomic_DNA"/>
</dbReference>
<name>A0A331J1B6_KLEPN</name>
<reference evidence="10 13" key="3">
    <citation type="submission" date="2018-08" db="EMBL/GenBank/DDBJ databases">
        <authorList>
            <consortium name="Pathogen Informatics"/>
        </authorList>
    </citation>
    <scope>NUCLEOTIDE SEQUENCE [LARGE SCALE GENOMIC DNA]</scope>
    <source>
        <strain evidence="10 13">EuSCAPE_GR114</strain>
    </source>
</reference>
<evidence type="ECO:0000313" key="12">
    <source>
        <dbReference type="Proteomes" id="UP000255099"/>
    </source>
</evidence>
<keyword evidence="4 6" id="KW-1133">Transmembrane helix</keyword>
<evidence type="ECO:0000256" key="2">
    <source>
        <dbReference type="ARBA" id="ARBA00022475"/>
    </source>
</evidence>
<dbReference type="InterPro" id="IPR001633">
    <property type="entry name" value="EAL_dom"/>
</dbReference>
<dbReference type="SMART" id="SM00267">
    <property type="entry name" value="GGDEF"/>
    <property type="match status" value="1"/>
</dbReference>
<dbReference type="Proteomes" id="UP000259497">
    <property type="component" value="Unassembled WGS sequence"/>
</dbReference>
<feature type="transmembrane region" description="Helical" evidence="6">
    <location>
        <begin position="236"/>
        <end position="252"/>
    </location>
</feature>
<evidence type="ECO:0000313" key="10">
    <source>
        <dbReference type="EMBL" id="SVS24791.1"/>
    </source>
</evidence>
<dbReference type="InterPro" id="IPR029787">
    <property type="entry name" value="Nucleotide_cyclase"/>
</dbReference>
<dbReference type="Proteomes" id="UP000031820">
    <property type="component" value="Unassembled WGS sequence"/>
</dbReference>
<feature type="transmembrane region" description="Helical" evidence="6">
    <location>
        <begin position="85"/>
        <end position="106"/>
    </location>
</feature>
<dbReference type="PANTHER" id="PTHR33121">
    <property type="entry name" value="CYCLIC DI-GMP PHOSPHODIESTERASE PDEF"/>
    <property type="match status" value="1"/>
</dbReference>
<dbReference type="Proteomes" id="UP000255099">
    <property type="component" value="Unassembled WGS sequence"/>
</dbReference>
<keyword evidence="5 6" id="KW-0472">Membrane</keyword>
<dbReference type="PANTHER" id="PTHR33121:SF74">
    <property type="entry name" value="CYCLIC DI-GMP PHOSPHODIESTERASE PDEA-RELATED"/>
    <property type="match status" value="1"/>
</dbReference>
<evidence type="ECO:0000256" key="1">
    <source>
        <dbReference type="ARBA" id="ARBA00004651"/>
    </source>
</evidence>
<evidence type="ECO:0000313" key="11">
    <source>
        <dbReference type="Proteomes" id="UP000031820"/>
    </source>
</evidence>
<feature type="transmembrane region" description="Helical" evidence="6">
    <location>
        <begin position="62"/>
        <end position="79"/>
    </location>
</feature>
<dbReference type="CDD" id="cd01948">
    <property type="entry name" value="EAL"/>
    <property type="match status" value="1"/>
</dbReference>
<dbReference type="Gene3D" id="3.20.20.450">
    <property type="entry name" value="EAL domain"/>
    <property type="match status" value="1"/>
</dbReference>
<reference evidence="8 11" key="1">
    <citation type="submission" date="2014-10" db="EMBL/GenBank/DDBJ databases">
        <title>Plasmid movement, recombination, and chromosomal integration amongst multidrug resistant commensal Escherichia coli clones within a single commercial turkey flock.</title>
        <authorList>
            <person name="Lang K."/>
            <person name="Dorn K."/>
            <person name="Danzeisen J."/>
            <person name="Johnson T."/>
        </authorList>
    </citation>
    <scope>NUCLEOTIDE SEQUENCE [LARGE SCALE GENOMIC DNA]</scope>
    <source>
        <strain evidence="8 11">UMNturkey9</strain>
    </source>
</reference>
<dbReference type="InterPro" id="IPR007895">
    <property type="entry name" value="MASE1"/>
</dbReference>
<dbReference type="InterPro" id="IPR043128">
    <property type="entry name" value="Rev_trsase/Diguanyl_cyclase"/>
</dbReference>
<keyword evidence="9" id="KW-0378">Hydrolase</keyword>
<dbReference type="GO" id="GO:0005886">
    <property type="term" value="C:plasma membrane"/>
    <property type="evidence" value="ECO:0007669"/>
    <property type="project" value="UniProtKB-SubCell"/>
</dbReference>
<dbReference type="SMART" id="SM00052">
    <property type="entry name" value="EAL"/>
    <property type="match status" value="1"/>
</dbReference>